<dbReference type="PANTHER" id="PTHR44858">
    <property type="entry name" value="TETRATRICOPEPTIDE REPEAT PROTEIN 6"/>
    <property type="match status" value="1"/>
</dbReference>
<feature type="repeat" description="TPR" evidence="3">
    <location>
        <begin position="428"/>
        <end position="461"/>
    </location>
</feature>
<dbReference type="Gene3D" id="3.30.1360.120">
    <property type="entry name" value="Probable tRNA modification gtpase trme, domain 1"/>
    <property type="match status" value="1"/>
</dbReference>
<dbReference type="Proteomes" id="UP001324634">
    <property type="component" value="Chromosome"/>
</dbReference>
<dbReference type="EMBL" id="CP139487">
    <property type="protein sequence ID" value="WPU65309.1"/>
    <property type="molecule type" value="Genomic_DNA"/>
</dbReference>
<dbReference type="RefSeq" id="WP_321395544.1">
    <property type="nucleotide sequence ID" value="NZ_CP139487.1"/>
</dbReference>
<dbReference type="Gene3D" id="1.25.40.10">
    <property type="entry name" value="Tetratricopeptide repeat domain"/>
    <property type="match status" value="2"/>
</dbReference>
<feature type="repeat" description="TPR" evidence="3">
    <location>
        <begin position="321"/>
        <end position="354"/>
    </location>
</feature>
<reference evidence="4 5" key="1">
    <citation type="submission" date="2023-11" db="EMBL/GenBank/DDBJ databases">
        <title>Peredibacter starrii A3.12.</title>
        <authorList>
            <person name="Mitchell R.J."/>
        </authorList>
    </citation>
    <scope>NUCLEOTIDE SEQUENCE [LARGE SCALE GENOMIC DNA]</scope>
    <source>
        <strain evidence="4 5">A3.12</strain>
    </source>
</reference>
<proteinExistence type="predicted"/>
<dbReference type="KEGG" id="psti:SOO65_00950"/>
<dbReference type="GO" id="GO:0009279">
    <property type="term" value="C:cell outer membrane"/>
    <property type="evidence" value="ECO:0007669"/>
    <property type="project" value="TreeGrafter"/>
</dbReference>
<dbReference type="InterPro" id="IPR019734">
    <property type="entry name" value="TPR_rpt"/>
</dbReference>
<dbReference type="PROSITE" id="PS50005">
    <property type="entry name" value="TPR"/>
    <property type="match status" value="3"/>
</dbReference>
<dbReference type="SUPFAM" id="SSF81901">
    <property type="entry name" value="HCP-like"/>
    <property type="match status" value="1"/>
</dbReference>
<name>A0AAX4HPR7_9BACT</name>
<dbReference type="Pfam" id="PF13432">
    <property type="entry name" value="TPR_16"/>
    <property type="match status" value="1"/>
</dbReference>
<evidence type="ECO:0000313" key="4">
    <source>
        <dbReference type="EMBL" id="WPU65309.1"/>
    </source>
</evidence>
<evidence type="ECO:0000256" key="2">
    <source>
        <dbReference type="ARBA" id="ARBA00022803"/>
    </source>
</evidence>
<dbReference type="SMART" id="SM00028">
    <property type="entry name" value="TPR"/>
    <property type="match status" value="4"/>
</dbReference>
<evidence type="ECO:0000256" key="3">
    <source>
        <dbReference type="PROSITE-ProRule" id="PRU00339"/>
    </source>
</evidence>
<accession>A0AAX4HPR7</accession>
<dbReference type="GO" id="GO:0046813">
    <property type="term" value="P:receptor-mediated virion attachment to host cell"/>
    <property type="evidence" value="ECO:0007669"/>
    <property type="project" value="TreeGrafter"/>
</dbReference>
<gene>
    <name evidence="4" type="ORF">SOO65_00950</name>
</gene>
<dbReference type="AlphaFoldDB" id="A0AAX4HPR7"/>
<dbReference type="InterPro" id="IPR011990">
    <property type="entry name" value="TPR-like_helical_dom_sf"/>
</dbReference>
<feature type="repeat" description="TPR" evidence="3">
    <location>
        <begin position="287"/>
        <end position="320"/>
    </location>
</feature>
<evidence type="ECO:0000256" key="1">
    <source>
        <dbReference type="ARBA" id="ARBA00022737"/>
    </source>
</evidence>
<protein>
    <submittedName>
        <fullName evidence="4">Tetratricopeptide repeat protein</fullName>
    </submittedName>
</protein>
<keyword evidence="1" id="KW-0677">Repeat</keyword>
<dbReference type="Gene3D" id="2.40.30.160">
    <property type="match status" value="1"/>
</dbReference>
<sequence length="510" mass="57903">MLNQYRFHAGQFSVPLIELKLTGDDVETFLQTQSTFDVSKLEPHSFHLASFLDPQGRVECYGWILKDKTEFSFLAPELILDQTIARLNKFLISEDVTISDPHKTEILVIIGPRAHEHVSTKKFKGEIFGEEAFIQFSSPVAHLNILDSHQVETWRGLTGWPSFDGSDYSHQIINNLRLFDLSVVMNKGCYPGQETVSKIATRRGAAYSPVLVEVSEMLNPGEIESFEKKIGTAHKCLTWEGKFYLASDLLRDFRVAGMKLHFKLNGKEHDGFVRYYPLISGSSEEKSRELFYAGSEYFMRDDYKTAEEKFRMAIELDPKFGDAYESLGVMLGRLDRYPEAIAIMQKLSEVDPTSVLAHTNMSLFLMKMGKIQEAEEQKSQATIKSFQMFGAEAKNKEVEEARKKAQQNEWAQRESMFEQVLEIDPEDTLANYGLGSIAVERGDWEKARNHLEKVLAADPKYSVAYLALGRALKGLGLVEEAKKIWKEGIQVSAAKGDLMPANQMQQELNF</sequence>
<dbReference type="Pfam" id="PF14559">
    <property type="entry name" value="TPR_19"/>
    <property type="match status" value="1"/>
</dbReference>
<dbReference type="SUPFAM" id="SSF103025">
    <property type="entry name" value="Folate-binding domain"/>
    <property type="match status" value="1"/>
</dbReference>
<dbReference type="InterPro" id="IPR027266">
    <property type="entry name" value="TrmE/GcvT-like"/>
</dbReference>
<evidence type="ECO:0000313" key="5">
    <source>
        <dbReference type="Proteomes" id="UP001324634"/>
    </source>
</evidence>
<organism evidence="4 5">
    <name type="scientific">Peredibacter starrii</name>
    <dbReference type="NCBI Taxonomy" id="28202"/>
    <lineage>
        <taxon>Bacteria</taxon>
        <taxon>Pseudomonadati</taxon>
        <taxon>Bdellovibrionota</taxon>
        <taxon>Bacteriovoracia</taxon>
        <taxon>Bacteriovoracales</taxon>
        <taxon>Bacteriovoracaceae</taxon>
        <taxon>Peredibacter</taxon>
    </lineage>
</organism>
<dbReference type="InterPro" id="IPR050498">
    <property type="entry name" value="Ycf3"/>
</dbReference>
<keyword evidence="2 3" id="KW-0802">TPR repeat</keyword>
<dbReference type="PANTHER" id="PTHR44858:SF1">
    <property type="entry name" value="UDP-N-ACETYLGLUCOSAMINE--PEPTIDE N-ACETYLGLUCOSAMINYLTRANSFERASE SPINDLY-RELATED"/>
    <property type="match status" value="1"/>
</dbReference>
<keyword evidence="5" id="KW-1185">Reference proteome</keyword>